<evidence type="ECO:0000256" key="1">
    <source>
        <dbReference type="ARBA" id="ARBA00023015"/>
    </source>
</evidence>
<dbReference type="Proteomes" id="UP000182987">
    <property type="component" value="Chromosome"/>
</dbReference>
<dbReference type="EMBL" id="CP017480">
    <property type="protein sequence ID" value="APG05796.1"/>
    <property type="molecule type" value="Genomic_DNA"/>
</dbReference>
<dbReference type="Pfam" id="PF12833">
    <property type="entry name" value="HTH_18"/>
    <property type="match status" value="1"/>
</dbReference>
<dbReference type="OrthoDB" id="8737373at2"/>
<dbReference type="SMART" id="SM00342">
    <property type="entry name" value="HTH_ARAC"/>
    <property type="match status" value="1"/>
</dbReference>
<dbReference type="InterPro" id="IPR050204">
    <property type="entry name" value="AraC_XylS_family_regulators"/>
</dbReference>
<keyword evidence="2" id="KW-0238">DNA-binding</keyword>
<dbReference type="GO" id="GO:0043565">
    <property type="term" value="F:sequence-specific DNA binding"/>
    <property type="evidence" value="ECO:0007669"/>
    <property type="project" value="InterPro"/>
</dbReference>
<dbReference type="AlphaFoldDB" id="A0A0G9HDJ7"/>
<dbReference type="InterPro" id="IPR037923">
    <property type="entry name" value="HTH-like"/>
</dbReference>
<dbReference type="SUPFAM" id="SSF46689">
    <property type="entry name" value="Homeodomain-like"/>
    <property type="match status" value="2"/>
</dbReference>
<dbReference type="KEGG" id="lrz:BJI69_19065"/>
<dbReference type="SUPFAM" id="SSF51215">
    <property type="entry name" value="Regulatory protein AraC"/>
    <property type="match status" value="1"/>
</dbReference>
<evidence type="ECO:0000256" key="2">
    <source>
        <dbReference type="ARBA" id="ARBA00023125"/>
    </source>
</evidence>
<dbReference type="InterPro" id="IPR018062">
    <property type="entry name" value="HTH_AraC-typ_CS"/>
</dbReference>
<evidence type="ECO:0000313" key="6">
    <source>
        <dbReference type="Proteomes" id="UP000182987"/>
    </source>
</evidence>
<dbReference type="InterPro" id="IPR014710">
    <property type="entry name" value="RmlC-like_jellyroll"/>
</dbReference>
<dbReference type="InterPro" id="IPR003313">
    <property type="entry name" value="AraC-bd"/>
</dbReference>
<keyword evidence="1" id="KW-0805">Transcription regulation</keyword>
<dbReference type="PROSITE" id="PS00041">
    <property type="entry name" value="HTH_ARAC_FAMILY_1"/>
    <property type="match status" value="1"/>
</dbReference>
<proteinExistence type="predicted"/>
<dbReference type="GO" id="GO:0003700">
    <property type="term" value="F:DNA-binding transcription factor activity"/>
    <property type="evidence" value="ECO:0007669"/>
    <property type="project" value="InterPro"/>
</dbReference>
<dbReference type="InterPro" id="IPR009057">
    <property type="entry name" value="Homeodomain-like_sf"/>
</dbReference>
<dbReference type="Pfam" id="PF02311">
    <property type="entry name" value="AraC_binding"/>
    <property type="match status" value="1"/>
</dbReference>
<dbReference type="Gene3D" id="1.10.10.60">
    <property type="entry name" value="Homeodomain-like"/>
    <property type="match status" value="1"/>
</dbReference>
<organism evidence="5 6">
    <name type="scientific">Luteibacter rhizovicinus DSM 16549</name>
    <dbReference type="NCBI Taxonomy" id="1440763"/>
    <lineage>
        <taxon>Bacteria</taxon>
        <taxon>Pseudomonadati</taxon>
        <taxon>Pseudomonadota</taxon>
        <taxon>Gammaproteobacteria</taxon>
        <taxon>Lysobacterales</taxon>
        <taxon>Rhodanobacteraceae</taxon>
        <taxon>Luteibacter</taxon>
    </lineage>
</organism>
<dbReference type="PANTHER" id="PTHR46796">
    <property type="entry name" value="HTH-TYPE TRANSCRIPTIONAL ACTIVATOR RHAS-RELATED"/>
    <property type="match status" value="1"/>
</dbReference>
<dbReference type="STRING" id="1440763.BJI69_19065"/>
<reference evidence="6" key="1">
    <citation type="submission" date="2016-09" db="EMBL/GenBank/DDBJ databases">
        <authorList>
            <person name="Lysoe E."/>
        </authorList>
    </citation>
    <scope>NUCLEOTIDE SEQUENCE [LARGE SCALE GENOMIC DNA]</scope>
    <source>
        <strain evidence="6">LJ96T</strain>
    </source>
</reference>
<gene>
    <name evidence="5" type="ORF">BJI69_19065</name>
</gene>
<protein>
    <submittedName>
        <fullName evidence="5">Uncharacterized protein</fullName>
    </submittedName>
</protein>
<keyword evidence="4" id="KW-0804">Transcription</keyword>
<accession>A0A0G9HDJ7</accession>
<evidence type="ECO:0000313" key="5">
    <source>
        <dbReference type="EMBL" id="APG05796.1"/>
    </source>
</evidence>
<dbReference type="RefSeq" id="WP_046967577.1">
    <property type="nucleotide sequence ID" value="NZ_CP017480.1"/>
</dbReference>
<evidence type="ECO:0000256" key="3">
    <source>
        <dbReference type="ARBA" id="ARBA00023159"/>
    </source>
</evidence>
<sequence length="253" mass="27614">MSGITELHVSSYAPGGAMAAHAHDEASFCLVVAGGYEERILGETNEHAPGDLLFCPAHATHAQRFGHEGARKVIFSPDADTTALLSSHATRLDGRPLLRRSPALLGLGRRIVDQLALGDAFAQLSAQGLTLEALALAAAGLDQRTCQEPAWLRRVREFLHDDPAQEVTLEQLARIAERHPVHLARTFRTVHECTIGDYVRRLRVERAAALLRATRRPLLDIALECGFAGAAQFSRSFRAVHATTPTAWRQAVR</sequence>
<keyword evidence="3" id="KW-0010">Activator</keyword>
<evidence type="ECO:0000256" key="4">
    <source>
        <dbReference type="ARBA" id="ARBA00023163"/>
    </source>
</evidence>
<dbReference type="PROSITE" id="PS01124">
    <property type="entry name" value="HTH_ARAC_FAMILY_2"/>
    <property type="match status" value="1"/>
</dbReference>
<name>A0A0G9HDJ7_9GAMM</name>
<keyword evidence="6" id="KW-1185">Reference proteome</keyword>
<dbReference type="PATRIC" id="fig|1440763.5.peg.1816"/>
<dbReference type="InterPro" id="IPR018060">
    <property type="entry name" value="HTH_AraC"/>
</dbReference>
<dbReference type="Gene3D" id="2.60.120.10">
    <property type="entry name" value="Jelly Rolls"/>
    <property type="match status" value="1"/>
</dbReference>